<dbReference type="EMBL" id="ARYM01000006">
    <property type="protein sequence ID" value="KCZ99213.1"/>
    <property type="molecule type" value="Genomic_DNA"/>
</dbReference>
<evidence type="ECO:0000313" key="11">
    <source>
        <dbReference type="EMBL" id="KCZ99213.1"/>
    </source>
</evidence>
<feature type="transmembrane region" description="Helical" evidence="9">
    <location>
        <begin position="180"/>
        <end position="201"/>
    </location>
</feature>
<feature type="transmembrane region" description="Helical" evidence="9">
    <location>
        <begin position="259"/>
        <end position="280"/>
    </location>
</feature>
<dbReference type="GO" id="GO:0043952">
    <property type="term" value="P:protein transport by the Sec complex"/>
    <property type="evidence" value="ECO:0007669"/>
    <property type="project" value="UniProtKB-UniRule"/>
</dbReference>
<evidence type="ECO:0000256" key="9">
    <source>
        <dbReference type="HAMAP-Rule" id="MF_01464"/>
    </source>
</evidence>
<evidence type="ECO:0000256" key="5">
    <source>
        <dbReference type="ARBA" id="ARBA00022927"/>
    </source>
</evidence>
<feature type="domain" description="Protein export membrane protein SecD/SecF C-terminal" evidence="10">
    <location>
        <begin position="131"/>
        <end position="310"/>
    </location>
</feature>
<sequence>MLIKYWPKETKIPFMRYRYVGVVLSVLMMIASVYLVMTRGLNLGVDFAGGSVIELRQTEQVTVPEVRSRIQGSLTVNSATNANGELVVIRFGDLDPSLLGPEFQALSDEDKADRASAASNTYVVNALKQEFNLTDADILRNDSVGPKVSGELFREGMIALGVATIMMFLYIAFRYTWSYAVGGIAALVHDAVGTIGLFSLLQLEFDLTTIAALLTIIGYSVNDSVVVFDRIREIRRKYKQMPATEVIDIATNQTLSRTFLTGGTTIIAVLAIVIFGGPVLQGMSVAMIWGIVIGTYSSIYFAAAIVLMLGVDINRKPVEDTPGFEAMP</sequence>
<dbReference type="InterPro" id="IPR005665">
    <property type="entry name" value="SecF_bac"/>
</dbReference>
<dbReference type="Pfam" id="PF02355">
    <property type="entry name" value="SecD_SecF_C"/>
    <property type="match status" value="1"/>
</dbReference>
<dbReference type="Gene3D" id="1.20.1640.10">
    <property type="entry name" value="Multidrug efflux transporter AcrB transmembrane domain"/>
    <property type="match status" value="1"/>
</dbReference>
<dbReference type="InterPro" id="IPR022813">
    <property type="entry name" value="SecD/SecF_arch_bac"/>
</dbReference>
<protein>
    <recommendedName>
        <fullName evidence="9">Protein-export membrane protein SecF</fullName>
    </recommendedName>
</protein>
<reference evidence="11 12" key="1">
    <citation type="journal article" date="2014" name="Antonie Van Leeuwenhoek">
        <title>Hyphomonas beringensis sp. nov. and Hyphomonas chukchiensis sp. nov., isolated from surface seawater of the Bering Sea and Chukchi Sea.</title>
        <authorList>
            <person name="Li C."/>
            <person name="Lai Q."/>
            <person name="Li G."/>
            <person name="Dong C."/>
            <person name="Wang J."/>
            <person name="Liao Y."/>
            <person name="Shao Z."/>
        </authorList>
    </citation>
    <scope>NUCLEOTIDE SEQUENCE [LARGE SCALE GENOMIC DNA]</scope>
    <source>
        <strain evidence="11 12">PS728</strain>
    </source>
</reference>
<evidence type="ECO:0000313" key="12">
    <source>
        <dbReference type="Proteomes" id="UP000027100"/>
    </source>
</evidence>
<evidence type="ECO:0000256" key="4">
    <source>
        <dbReference type="ARBA" id="ARBA00022692"/>
    </source>
</evidence>
<feature type="transmembrane region" description="Helical" evidence="9">
    <location>
        <begin position="20"/>
        <end position="37"/>
    </location>
</feature>
<dbReference type="InterPro" id="IPR055344">
    <property type="entry name" value="SecD_SecF_C_bact"/>
</dbReference>
<comment type="caution">
    <text evidence="11">The sequence shown here is derived from an EMBL/GenBank/DDBJ whole genome shotgun (WGS) entry which is preliminary data.</text>
</comment>
<proteinExistence type="inferred from homology"/>
<evidence type="ECO:0000256" key="7">
    <source>
        <dbReference type="ARBA" id="ARBA00023010"/>
    </source>
</evidence>
<keyword evidence="8 9" id="KW-0472">Membrane</keyword>
<name>A0A062VM02_9PROT</name>
<dbReference type="GO" id="GO:0015450">
    <property type="term" value="F:protein-transporting ATPase activity"/>
    <property type="evidence" value="ECO:0007669"/>
    <property type="project" value="InterPro"/>
</dbReference>
<evidence type="ECO:0000259" key="10">
    <source>
        <dbReference type="Pfam" id="PF02355"/>
    </source>
</evidence>
<dbReference type="InterPro" id="IPR048634">
    <property type="entry name" value="SecD_SecF_C"/>
</dbReference>
<comment type="subunit">
    <text evidence="9">Forms a complex with SecD. Part of the essential Sec protein translocation apparatus which comprises SecA, SecYEG and auxiliary proteins SecDF-YajC and YidC.</text>
</comment>
<dbReference type="PANTHER" id="PTHR30081:SF8">
    <property type="entry name" value="PROTEIN TRANSLOCASE SUBUNIT SECF"/>
    <property type="match status" value="1"/>
</dbReference>
<dbReference type="NCBIfam" id="TIGR00916">
    <property type="entry name" value="2A0604s01"/>
    <property type="match status" value="1"/>
</dbReference>
<dbReference type="HAMAP" id="MF_01464_B">
    <property type="entry name" value="SecF_B"/>
    <property type="match status" value="1"/>
</dbReference>
<keyword evidence="4 9" id="KW-0812">Transmembrane</keyword>
<dbReference type="SUPFAM" id="SSF82866">
    <property type="entry name" value="Multidrug efflux transporter AcrB transmembrane domain"/>
    <property type="match status" value="1"/>
</dbReference>
<evidence type="ECO:0000256" key="1">
    <source>
        <dbReference type="ARBA" id="ARBA00004651"/>
    </source>
</evidence>
<evidence type="ECO:0000256" key="3">
    <source>
        <dbReference type="ARBA" id="ARBA00022475"/>
    </source>
</evidence>
<dbReference type="PATRIC" id="fig|1280954.3.peg.1334"/>
<dbReference type="NCBIfam" id="TIGR00966">
    <property type="entry name" value="transloc_SecF"/>
    <property type="match status" value="1"/>
</dbReference>
<dbReference type="InterPro" id="IPR022645">
    <property type="entry name" value="SecD/SecF_bac"/>
</dbReference>
<organism evidence="11 12">
    <name type="scientific">Hyphomonas polymorpha PS728</name>
    <dbReference type="NCBI Taxonomy" id="1280954"/>
    <lineage>
        <taxon>Bacteria</taxon>
        <taxon>Pseudomonadati</taxon>
        <taxon>Pseudomonadota</taxon>
        <taxon>Alphaproteobacteria</taxon>
        <taxon>Hyphomonadales</taxon>
        <taxon>Hyphomonadaceae</taxon>
        <taxon>Hyphomonas</taxon>
    </lineage>
</organism>
<accession>A0A062VM02</accession>
<feature type="transmembrane region" description="Helical" evidence="9">
    <location>
        <begin position="156"/>
        <end position="173"/>
    </location>
</feature>
<keyword evidence="2 9" id="KW-0813">Transport</keyword>
<dbReference type="STRING" id="1280954.HPO_06578"/>
<evidence type="ECO:0000256" key="6">
    <source>
        <dbReference type="ARBA" id="ARBA00022989"/>
    </source>
</evidence>
<dbReference type="AlphaFoldDB" id="A0A062VM02"/>
<gene>
    <name evidence="9" type="primary">secF</name>
    <name evidence="11" type="ORF">HPO_06578</name>
</gene>
<keyword evidence="7 9" id="KW-0811">Translocation</keyword>
<keyword evidence="3 9" id="KW-1003">Cell membrane</keyword>
<comment type="similarity">
    <text evidence="9">Belongs to the SecD/SecF family. SecF subfamily.</text>
</comment>
<keyword evidence="6 9" id="KW-1133">Transmembrane helix</keyword>
<feature type="transmembrane region" description="Helical" evidence="9">
    <location>
        <begin position="286"/>
        <end position="309"/>
    </location>
</feature>
<dbReference type="RefSeq" id="WP_035596005.1">
    <property type="nucleotide sequence ID" value="NZ_ARYM01000006.1"/>
</dbReference>
<dbReference type="GO" id="GO:0065002">
    <property type="term" value="P:intracellular protein transmembrane transport"/>
    <property type="evidence" value="ECO:0007669"/>
    <property type="project" value="UniProtKB-UniRule"/>
</dbReference>
<comment type="subcellular location">
    <subcellularLocation>
        <location evidence="1 9">Cell membrane</location>
        <topology evidence="1 9">Multi-pass membrane protein</topology>
    </subcellularLocation>
</comment>
<keyword evidence="5 9" id="KW-0653">Protein transport</keyword>
<dbReference type="PANTHER" id="PTHR30081">
    <property type="entry name" value="PROTEIN-EXPORT MEMBRANE PROTEIN SEC"/>
    <property type="match status" value="1"/>
</dbReference>
<dbReference type="OrthoDB" id="9774769at2"/>
<dbReference type="InterPro" id="IPR022646">
    <property type="entry name" value="SecD/SecF_CS"/>
</dbReference>
<dbReference type="PRINTS" id="PR01755">
    <property type="entry name" value="SECFTRNLCASE"/>
</dbReference>
<comment type="function">
    <text evidence="9">Part of the Sec protein translocase complex. Interacts with the SecYEG preprotein conducting channel. SecDF uses the proton motive force (PMF) to complete protein translocation after the ATP-dependent function of SecA.</text>
</comment>
<dbReference type="GO" id="GO:0006605">
    <property type="term" value="P:protein targeting"/>
    <property type="evidence" value="ECO:0007669"/>
    <property type="project" value="UniProtKB-UniRule"/>
</dbReference>
<dbReference type="Proteomes" id="UP000027100">
    <property type="component" value="Unassembled WGS sequence"/>
</dbReference>
<dbReference type="Pfam" id="PF07549">
    <property type="entry name" value="Sec_GG"/>
    <property type="match status" value="1"/>
</dbReference>
<dbReference type="GO" id="GO:0005886">
    <property type="term" value="C:plasma membrane"/>
    <property type="evidence" value="ECO:0007669"/>
    <property type="project" value="UniProtKB-SubCell"/>
</dbReference>
<evidence type="ECO:0000256" key="8">
    <source>
        <dbReference type="ARBA" id="ARBA00023136"/>
    </source>
</evidence>
<keyword evidence="12" id="KW-1185">Reference proteome</keyword>
<dbReference type="eggNOG" id="COG0341">
    <property type="taxonomic scope" value="Bacteria"/>
</dbReference>
<evidence type="ECO:0000256" key="2">
    <source>
        <dbReference type="ARBA" id="ARBA00022448"/>
    </source>
</evidence>
<feature type="transmembrane region" description="Helical" evidence="9">
    <location>
        <begin position="207"/>
        <end position="228"/>
    </location>
</feature>